<reference evidence="15" key="1">
    <citation type="submission" date="2022-03" db="EMBL/GenBank/DDBJ databases">
        <authorList>
            <person name="Sayadi A."/>
        </authorList>
    </citation>
    <scope>NUCLEOTIDE SEQUENCE</scope>
</reference>
<accession>A0A9P0Q1B5</accession>
<keyword evidence="16" id="KW-1185">Reference proteome</keyword>
<dbReference type="GO" id="GO:0000049">
    <property type="term" value="F:tRNA binding"/>
    <property type="evidence" value="ECO:0007669"/>
    <property type="project" value="UniProtKB-KW"/>
</dbReference>
<evidence type="ECO:0000256" key="6">
    <source>
        <dbReference type="ARBA" id="ARBA00022679"/>
    </source>
</evidence>
<evidence type="ECO:0000313" key="16">
    <source>
        <dbReference type="Proteomes" id="UP001152888"/>
    </source>
</evidence>
<dbReference type="NCBIfam" id="TIGR00420">
    <property type="entry name" value="trmU"/>
    <property type="match status" value="1"/>
</dbReference>
<dbReference type="GO" id="GO:0002143">
    <property type="term" value="P:tRNA wobble position uridine thiolation"/>
    <property type="evidence" value="ECO:0007669"/>
    <property type="project" value="TreeGrafter"/>
</dbReference>
<keyword evidence="6" id="KW-0808">Transferase</keyword>
<comment type="similarity">
    <text evidence="3">Belongs to the MnmA/TRMU family.</text>
</comment>
<evidence type="ECO:0000256" key="12">
    <source>
        <dbReference type="ARBA" id="ARBA00049564"/>
    </source>
</evidence>
<evidence type="ECO:0000256" key="8">
    <source>
        <dbReference type="ARBA" id="ARBA00022741"/>
    </source>
</evidence>
<keyword evidence="9" id="KW-0067">ATP-binding</keyword>
<evidence type="ECO:0000256" key="1">
    <source>
        <dbReference type="ARBA" id="ARBA00003986"/>
    </source>
</evidence>
<dbReference type="NCBIfam" id="NF001138">
    <property type="entry name" value="PRK00143.1"/>
    <property type="match status" value="1"/>
</dbReference>
<gene>
    <name evidence="15" type="ORF">ACAOBT_LOCUS29119</name>
</gene>
<proteinExistence type="inferred from homology"/>
<keyword evidence="7" id="KW-0819">tRNA processing</keyword>
<evidence type="ECO:0000313" key="15">
    <source>
        <dbReference type="EMBL" id="CAH2006497.1"/>
    </source>
</evidence>
<dbReference type="Gene3D" id="2.30.30.280">
    <property type="entry name" value="Adenine nucleotide alpha hydrolases-like domains"/>
    <property type="match status" value="1"/>
</dbReference>
<dbReference type="InterPro" id="IPR046885">
    <property type="entry name" value="MnmA-like_C"/>
</dbReference>
<dbReference type="Pfam" id="PF20259">
    <property type="entry name" value="tRNA_Me_trans_M"/>
    <property type="match status" value="1"/>
</dbReference>
<dbReference type="EC" id="2.8.1.14" evidence="4"/>
<dbReference type="Pfam" id="PF20258">
    <property type="entry name" value="tRNA_Me_trans_C"/>
    <property type="match status" value="1"/>
</dbReference>
<evidence type="ECO:0000256" key="2">
    <source>
        <dbReference type="ARBA" id="ARBA00004173"/>
    </source>
</evidence>
<dbReference type="GO" id="GO:0005739">
    <property type="term" value="C:mitochondrion"/>
    <property type="evidence" value="ECO:0007669"/>
    <property type="project" value="UniProtKB-SubCell"/>
</dbReference>
<dbReference type="FunFam" id="2.30.30.280:FF:000001">
    <property type="entry name" value="tRNA-specific 2-thiouridylase MnmA"/>
    <property type="match status" value="1"/>
</dbReference>
<dbReference type="AlphaFoldDB" id="A0A9P0Q1B5"/>
<evidence type="ECO:0000256" key="3">
    <source>
        <dbReference type="ARBA" id="ARBA00006191"/>
    </source>
</evidence>
<dbReference type="HAMAP" id="MF_00144">
    <property type="entry name" value="tRNA_thiouridyl_MnmA"/>
    <property type="match status" value="1"/>
</dbReference>
<dbReference type="Proteomes" id="UP001152888">
    <property type="component" value="Unassembled WGS sequence"/>
</dbReference>
<dbReference type="OrthoDB" id="3685at2759"/>
<dbReference type="Gene3D" id="3.40.50.620">
    <property type="entry name" value="HUPs"/>
    <property type="match status" value="1"/>
</dbReference>
<evidence type="ECO:0000256" key="9">
    <source>
        <dbReference type="ARBA" id="ARBA00022840"/>
    </source>
</evidence>
<feature type="domain" description="tRNA-specific 2-thiouridylase MnmA-like C-terminal" evidence="13">
    <location>
        <begin position="288"/>
        <end position="364"/>
    </location>
</feature>
<dbReference type="InterPro" id="IPR046884">
    <property type="entry name" value="MnmA-like_central"/>
</dbReference>
<protein>
    <recommendedName>
        <fullName evidence="4">tRNA-5-taurinomethyluridine 2-sulfurtransferase</fullName>
        <ecNumber evidence="4">2.8.1.14</ecNumber>
    </recommendedName>
</protein>
<keyword evidence="5" id="KW-0820">tRNA-binding</keyword>
<feature type="domain" description="tRNA-specific 2-thiouridylase MnmA-like central" evidence="14">
    <location>
        <begin position="213"/>
        <end position="275"/>
    </location>
</feature>
<dbReference type="InterPro" id="IPR023382">
    <property type="entry name" value="MnmA-like_central_sf"/>
</dbReference>
<dbReference type="InterPro" id="IPR014729">
    <property type="entry name" value="Rossmann-like_a/b/a_fold"/>
</dbReference>
<keyword evidence="10" id="KW-0694">RNA-binding</keyword>
<evidence type="ECO:0000259" key="13">
    <source>
        <dbReference type="Pfam" id="PF20258"/>
    </source>
</evidence>
<dbReference type="Pfam" id="PF03054">
    <property type="entry name" value="tRNA_Me_trans"/>
    <property type="match status" value="1"/>
</dbReference>
<comment type="subcellular location">
    <subcellularLocation>
        <location evidence="2">Mitochondrion</location>
    </subcellularLocation>
</comment>
<dbReference type="GO" id="GO:0005524">
    <property type="term" value="F:ATP binding"/>
    <property type="evidence" value="ECO:0007669"/>
    <property type="project" value="UniProtKB-KW"/>
</dbReference>
<dbReference type="SUPFAM" id="SSF52402">
    <property type="entry name" value="Adenine nucleotide alpha hydrolases-like"/>
    <property type="match status" value="1"/>
</dbReference>
<sequence>MFKKIAVGISGGVDSAVAALLLKQRGYEVHGVFMQNWDIMDEKGTCTLQADYNDALYVARKLDIKLHHVNFVKHYWNEVFCALVKEYESGFTPNPDVLCNRNIKFNYFLEYAKTKLQADAIATGHYARNTFGLFLENYDPEKNAKLLLAKDAVKDQTFFLCQIPQNALKQCMFPLGDLTKNMVKKIANANGLEKISRKPESMGICFIGSRNFQEFIQDYIKDEPGDFVDIDTGQVMGKHKGIHQWTLGQRARLGGLPVAYFIARKDVEKNIIYIASGTKHPILYTNLFFTSEPYWIYSKPKDLEENYILDCQFKFQHTQHWVPCKICQSTSGLTVKLNTYKRAVTAGQYAVFAKDGECLGSAKIVNSGVTNFHTSICIIWNV</sequence>
<dbReference type="FunFam" id="3.40.50.620:FF:000104">
    <property type="entry name" value="Mitochondrial tRNA-specific 2-thiouridylase 1"/>
    <property type="match status" value="1"/>
</dbReference>
<evidence type="ECO:0000256" key="4">
    <source>
        <dbReference type="ARBA" id="ARBA00011953"/>
    </source>
</evidence>
<dbReference type="InterPro" id="IPR004506">
    <property type="entry name" value="MnmA-like"/>
</dbReference>
<evidence type="ECO:0000256" key="7">
    <source>
        <dbReference type="ARBA" id="ARBA00022694"/>
    </source>
</evidence>
<evidence type="ECO:0000256" key="10">
    <source>
        <dbReference type="ARBA" id="ARBA00022884"/>
    </source>
</evidence>
<dbReference type="PANTHER" id="PTHR11933:SF5">
    <property type="entry name" value="MITOCHONDRIAL TRNA-SPECIFIC 2-THIOURIDYLASE 1"/>
    <property type="match status" value="1"/>
</dbReference>
<evidence type="ECO:0000256" key="5">
    <source>
        <dbReference type="ARBA" id="ARBA00022555"/>
    </source>
</evidence>
<comment type="function">
    <text evidence="1">Catalyzes the 2-thiolation of uridine at the wobble position (U34) of mitochondrial tRNA(Lys), tRNA(Glu) and tRNA(Gln). Required for the formation of 5-taurinomethyl-2-thiouridine (tm5s2U) of mitochondrial tRNA(Lys), tRNA(Glu), and tRNA(Gln) at the wobble position. ATP is required to activate the C2 atom of the wobble base.</text>
</comment>
<dbReference type="PANTHER" id="PTHR11933">
    <property type="entry name" value="TRNA 5-METHYLAMINOMETHYL-2-THIOURIDYLATE -METHYLTRANSFERASE"/>
    <property type="match status" value="1"/>
</dbReference>
<keyword evidence="8" id="KW-0547">Nucleotide-binding</keyword>
<evidence type="ECO:0000259" key="14">
    <source>
        <dbReference type="Pfam" id="PF20259"/>
    </source>
</evidence>
<dbReference type="CDD" id="cd01998">
    <property type="entry name" value="MnmA_TRMU-like"/>
    <property type="match status" value="1"/>
</dbReference>
<dbReference type="GO" id="GO:0061708">
    <property type="term" value="F:tRNA-5-taurinomethyluridine 2-sulfurtransferase"/>
    <property type="evidence" value="ECO:0007669"/>
    <property type="project" value="UniProtKB-EC"/>
</dbReference>
<name>A0A9P0Q1B5_ACAOB</name>
<keyword evidence="11" id="KW-1015">Disulfide bond</keyword>
<organism evidence="15 16">
    <name type="scientific">Acanthoscelides obtectus</name>
    <name type="common">Bean weevil</name>
    <name type="synonym">Bruchus obtectus</name>
    <dbReference type="NCBI Taxonomy" id="200917"/>
    <lineage>
        <taxon>Eukaryota</taxon>
        <taxon>Metazoa</taxon>
        <taxon>Ecdysozoa</taxon>
        <taxon>Arthropoda</taxon>
        <taxon>Hexapoda</taxon>
        <taxon>Insecta</taxon>
        <taxon>Pterygota</taxon>
        <taxon>Neoptera</taxon>
        <taxon>Endopterygota</taxon>
        <taxon>Coleoptera</taxon>
        <taxon>Polyphaga</taxon>
        <taxon>Cucujiformia</taxon>
        <taxon>Chrysomeloidea</taxon>
        <taxon>Chrysomelidae</taxon>
        <taxon>Bruchinae</taxon>
        <taxon>Bruchini</taxon>
        <taxon>Acanthoscelides</taxon>
    </lineage>
</organism>
<comment type="caution">
    <text evidence="15">The sequence shown here is derived from an EMBL/GenBank/DDBJ whole genome shotgun (WGS) entry which is preliminary data.</text>
</comment>
<evidence type="ECO:0000256" key="11">
    <source>
        <dbReference type="ARBA" id="ARBA00023157"/>
    </source>
</evidence>
<dbReference type="Gene3D" id="2.40.30.10">
    <property type="entry name" value="Translation factors"/>
    <property type="match status" value="1"/>
</dbReference>
<dbReference type="EMBL" id="CAKOFQ010007689">
    <property type="protein sequence ID" value="CAH2006497.1"/>
    <property type="molecule type" value="Genomic_DNA"/>
</dbReference>
<comment type="catalytic activity">
    <reaction evidence="12">
        <text>5-taurinomethyluridine(34) in tRNA + S-sulfanyl-L-cysteinyl-[protein] + AH2 + ATP = 5-taurinomethyl-2-thiouridine(34) in tRNA + L-cysteinyl-[protein] + A + AMP + diphosphate + H(+)</text>
        <dbReference type="Rhea" id="RHEA:47040"/>
        <dbReference type="Rhea" id="RHEA-COMP:10131"/>
        <dbReference type="Rhea" id="RHEA-COMP:11726"/>
        <dbReference type="Rhea" id="RHEA-COMP:11732"/>
        <dbReference type="Rhea" id="RHEA-COMP:11733"/>
        <dbReference type="ChEBI" id="CHEBI:13193"/>
        <dbReference type="ChEBI" id="CHEBI:15378"/>
        <dbReference type="ChEBI" id="CHEBI:17499"/>
        <dbReference type="ChEBI" id="CHEBI:29950"/>
        <dbReference type="ChEBI" id="CHEBI:30616"/>
        <dbReference type="ChEBI" id="CHEBI:33019"/>
        <dbReference type="ChEBI" id="CHEBI:61963"/>
        <dbReference type="ChEBI" id="CHEBI:87171"/>
        <dbReference type="ChEBI" id="CHEBI:87172"/>
        <dbReference type="ChEBI" id="CHEBI:456215"/>
        <dbReference type="EC" id="2.8.1.14"/>
    </reaction>
</comment>